<name>A0ABV7YFK9_9ACTN</name>
<dbReference type="PROSITE" id="PS00079">
    <property type="entry name" value="MULTICOPPER_OXIDASE1"/>
    <property type="match status" value="1"/>
</dbReference>
<evidence type="ECO:0000313" key="12">
    <source>
        <dbReference type="EMBL" id="MFC3764135.1"/>
    </source>
</evidence>
<dbReference type="PANTHER" id="PTHR48267">
    <property type="entry name" value="CUPREDOXIN SUPERFAMILY PROTEIN"/>
    <property type="match status" value="1"/>
</dbReference>
<dbReference type="InterPro" id="IPR006311">
    <property type="entry name" value="TAT_signal"/>
</dbReference>
<evidence type="ECO:0000259" key="11">
    <source>
        <dbReference type="Pfam" id="PF07732"/>
    </source>
</evidence>
<sequence>MISRRNLVKLGGLAGAAAILPAERIVSALGAKPAQASPAVELFAQKLRIPPVLVRKYRKWGVDYYGVSMREGLAQILPGAKTPIWGYNGQFPGPTFKVEKNRPIKVIQKNKLDKELAVHLHGGNVPSSSDGLPGDEIQPGDTRTYFYPNAQQASTYWYHDHKHGLESFNSYMGLSGYYLLHDWREDRLDLPRGKYDVPLIIQDRFFNDDNSFRLPVPGEFAGDVTLVNGVAHPRFEVERRPYRFRLLNGSSMDGLVDLSLDNGAPLYVIGNDGGLLEKPVPVQHLPIAPSERYDVIVDFSKVALGAKIVLRNAVNFFGNRAEVMRFDVTKKAQGYVHPIPKKLVHLHRLDPKRASKHRTFDLRSNLEVGQMLINGKAFDPARIDIKPKLGATEIWTVRNTEAPELPIPHVFHTHLVQFHILDRDGKPPAAHEAGWKDSVTIEAGSSIRLIMRFGDFTGRYLYHCHLLGHADAGMMAQMEVVR</sequence>
<evidence type="ECO:0000313" key="13">
    <source>
        <dbReference type="Proteomes" id="UP001595699"/>
    </source>
</evidence>
<dbReference type="EMBL" id="JBHRZH010000023">
    <property type="protein sequence ID" value="MFC3764135.1"/>
    <property type="molecule type" value="Genomic_DNA"/>
</dbReference>
<dbReference type="InterPro" id="IPR008972">
    <property type="entry name" value="Cupredoxin"/>
</dbReference>
<comment type="caution">
    <text evidence="12">The sequence shown here is derived from an EMBL/GenBank/DDBJ whole genome shotgun (WGS) entry which is preliminary data.</text>
</comment>
<dbReference type="RefSeq" id="WP_205114772.1">
    <property type="nucleotide sequence ID" value="NZ_JAFBCM010000001.1"/>
</dbReference>
<dbReference type="Proteomes" id="UP001595699">
    <property type="component" value="Unassembled WGS sequence"/>
</dbReference>
<feature type="domain" description="Plastocyanin-like" evidence="11">
    <location>
        <begin position="74"/>
        <end position="182"/>
    </location>
</feature>
<evidence type="ECO:0000256" key="8">
    <source>
        <dbReference type="ARBA" id="ARBA00043090"/>
    </source>
</evidence>
<evidence type="ECO:0000256" key="1">
    <source>
        <dbReference type="ARBA" id="ARBA00010609"/>
    </source>
</evidence>
<reference evidence="13" key="1">
    <citation type="journal article" date="2019" name="Int. J. Syst. Evol. Microbiol.">
        <title>The Global Catalogue of Microorganisms (GCM) 10K type strain sequencing project: providing services to taxonomists for standard genome sequencing and annotation.</title>
        <authorList>
            <consortium name="The Broad Institute Genomics Platform"/>
            <consortium name="The Broad Institute Genome Sequencing Center for Infectious Disease"/>
            <person name="Wu L."/>
            <person name="Ma J."/>
        </authorList>
    </citation>
    <scope>NUCLEOTIDE SEQUENCE [LARGE SCALE GENOMIC DNA]</scope>
    <source>
        <strain evidence="13">CGMCC 4.7241</strain>
    </source>
</reference>
<keyword evidence="3" id="KW-0479">Metal-binding</keyword>
<evidence type="ECO:0000259" key="10">
    <source>
        <dbReference type="Pfam" id="PF07731"/>
    </source>
</evidence>
<dbReference type="Pfam" id="PF07732">
    <property type="entry name" value="Cu-oxidase_3"/>
    <property type="match status" value="1"/>
</dbReference>
<dbReference type="PANTHER" id="PTHR48267:SF1">
    <property type="entry name" value="BILIRUBIN OXIDASE"/>
    <property type="match status" value="1"/>
</dbReference>
<dbReference type="CDD" id="cd13890">
    <property type="entry name" value="CuRO_3_CueO_FtsP"/>
    <property type="match status" value="1"/>
</dbReference>
<dbReference type="PROSITE" id="PS51318">
    <property type="entry name" value="TAT"/>
    <property type="match status" value="1"/>
</dbReference>
<dbReference type="Pfam" id="PF07731">
    <property type="entry name" value="Cu-oxidase_2"/>
    <property type="match status" value="1"/>
</dbReference>
<accession>A0ABV7YFK9</accession>
<comment type="similarity">
    <text evidence="1">Belongs to the multicopper oxidase family.</text>
</comment>
<dbReference type="InterPro" id="IPR002355">
    <property type="entry name" value="Cu_oxidase_Cu_BS"/>
</dbReference>
<protein>
    <recommendedName>
        <fullName evidence="6">Multicopper oxidase CueO</fullName>
        <ecNumber evidence="5">1.16.3.4</ecNumber>
    </recommendedName>
    <alternativeName>
        <fullName evidence="7">Copper efflux oxidase</fullName>
    </alternativeName>
    <alternativeName>
        <fullName evidence="8">Cuprous oxidase</fullName>
    </alternativeName>
</protein>
<dbReference type="Gene3D" id="2.60.40.420">
    <property type="entry name" value="Cupredoxins - blue copper proteins"/>
    <property type="match status" value="3"/>
</dbReference>
<dbReference type="EC" id="1.16.3.4" evidence="5"/>
<evidence type="ECO:0000256" key="7">
    <source>
        <dbReference type="ARBA" id="ARBA00042896"/>
    </source>
</evidence>
<organism evidence="12 13">
    <name type="scientific">Tenggerimyces flavus</name>
    <dbReference type="NCBI Taxonomy" id="1708749"/>
    <lineage>
        <taxon>Bacteria</taxon>
        <taxon>Bacillati</taxon>
        <taxon>Actinomycetota</taxon>
        <taxon>Actinomycetes</taxon>
        <taxon>Propionibacteriales</taxon>
        <taxon>Nocardioidaceae</taxon>
        <taxon>Tenggerimyces</taxon>
    </lineage>
</organism>
<keyword evidence="13" id="KW-1185">Reference proteome</keyword>
<dbReference type="InterPro" id="IPR033138">
    <property type="entry name" value="Cu_oxidase_CS"/>
</dbReference>
<dbReference type="PROSITE" id="PS00080">
    <property type="entry name" value="MULTICOPPER_OXIDASE2"/>
    <property type="match status" value="1"/>
</dbReference>
<evidence type="ECO:0000256" key="4">
    <source>
        <dbReference type="ARBA" id="ARBA00023002"/>
    </source>
</evidence>
<feature type="domain" description="Plastocyanin-like" evidence="10">
    <location>
        <begin position="364"/>
        <end position="480"/>
    </location>
</feature>
<comment type="subunit">
    <text evidence="2">Monomer.</text>
</comment>
<keyword evidence="4" id="KW-0560">Oxidoreductase</keyword>
<evidence type="ECO:0000256" key="5">
    <source>
        <dbReference type="ARBA" id="ARBA00038978"/>
    </source>
</evidence>
<evidence type="ECO:0000256" key="3">
    <source>
        <dbReference type="ARBA" id="ARBA00022723"/>
    </source>
</evidence>
<dbReference type="SUPFAM" id="SSF49503">
    <property type="entry name" value="Cupredoxins"/>
    <property type="match status" value="3"/>
</dbReference>
<evidence type="ECO:0000256" key="9">
    <source>
        <dbReference type="ARBA" id="ARBA00048092"/>
    </source>
</evidence>
<proteinExistence type="inferred from homology"/>
<evidence type="ECO:0000256" key="6">
    <source>
        <dbReference type="ARBA" id="ARBA00041027"/>
    </source>
</evidence>
<dbReference type="InterPro" id="IPR011706">
    <property type="entry name" value="Cu-oxidase_C"/>
</dbReference>
<evidence type="ECO:0000256" key="2">
    <source>
        <dbReference type="ARBA" id="ARBA00011245"/>
    </source>
</evidence>
<comment type="catalytic activity">
    <reaction evidence="9">
        <text>4 Cu(+) + O2 + 4 H(+) = 4 Cu(2+) + 2 H2O</text>
        <dbReference type="Rhea" id="RHEA:30083"/>
        <dbReference type="ChEBI" id="CHEBI:15377"/>
        <dbReference type="ChEBI" id="CHEBI:15378"/>
        <dbReference type="ChEBI" id="CHEBI:15379"/>
        <dbReference type="ChEBI" id="CHEBI:29036"/>
        <dbReference type="ChEBI" id="CHEBI:49552"/>
        <dbReference type="EC" id="1.16.3.4"/>
    </reaction>
    <physiologicalReaction direction="left-to-right" evidence="9">
        <dbReference type="Rhea" id="RHEA:30084"/>
    </physiologicalReaction>
</comment>
<dbReference type="InterPro" id="IPR011707">
    <property type="entry name" value="Cu-oxidase-like_N"/>
</dbReference>
<gene>
    <name evidence="12" type="ORF">ACFOUW_25095</name>
</gene>
<dbReference type="InterPro" id="IPR045087">
    <property type="entry name" value="Cu-oxidase_fam"/>
</dbReference>